<evidence type="ECO:0000313" key="1">
    <source>
        <dbReference type="EMBL" id="MCC5468669.1"/>
    </source>
</evidence>
<comment type="caution">
    <text evidence="1">The sequence shown here is derived from an EMBL/GenBank/DDBJ whole genome shotgun (WGS) entry which is preliminary data.</text>
</comment>
<proteinExistence type="predicted"/>
<dbReference type="EMBL" id="JAJHJB010000093">
    <property type="protein sequence ID" value="MCC5468669.1"/>
    <property type="molecule type" value="Genomic_DNA"/>
</dbReference>
<accession>A0ABS8I207</accession>
<keyword evidence="2" id="KW-1185">Reference proteome</keyword>
<gene>
    <name evidence="1" type="ORF">LMF89_25370</name>
</gene>
<evidence type="ECO:0000313" key="2">
    <source>
        <dbReference type="Proteomes" id="UP001165492"/>
    </source>
</evidence>
<organism evidence="1 2">
    <name type="scientific">Pelosinus baikalensis</name>
    <dbReference type="NCBI Taxonomy" id="2892015"/>
    <lineage>
        <taxon>Bacteria</taxon>
        <taxon>Bacillati</taxon>
        <taxon>Bacillota</taxon>
        <taxon>Negativicutes</taxon>
        <taxon>Selenomonadales</taxon>
        <taxon>Sporomusaceae</taxon>
        <taxon>Pelosinus</taxon>
    </lineage>
</organism>
<protein>
    <submittedName>
        <fullName evidence="1">Uncharacterized protein</fullName>
    </submittedName>
</protein>
<reference evidence="1" key="1">
    <citation type="submission" date="2021-11" db="EMBL/GenBank/DDBJ databases">
        <title>Description of a new species Pelosinus isolated from the bottom sediments of Lake Baikal.</title>
        <authorList>
            <person name="Zakharyuk A."/>
        </authorList>
    </citation>
    <scope>NUCLEOTIDE SEQUENCE</scope>
    <source>
        <strain evidence="1">Bkl1</strain>
    </source>
</reference>
<name>A0ABS8I207_9FIRM</name>
<dbReference type="RefSeq" id="WP_229537530.1">
    <property type="nucleotide sequence ID" value="NZ_JAJHJB010000093.1"/>
</dbReference>
<sequence length="117" mass="14288">MQFIVQFALTPIEYIAKFDNLEIKRPDSCPKCQVPNSFHKHGKYWRNIVTEDYEERLRFCRNMTRIEMYLRDQKWQEISPQDEKEKARKFVCMLTVPTAETFSQKFHQQHKLNFMAH</sequence>
<dbReference type="Proteomes" id="UP001165492">
    <property type="component" value="Unassembled WGS sequence"/>
</dbReference>